<feature type="signal peptide" evidence="1">
    <location>
        <begin position="1"/>
        <end position="20"/>
    </location>
</feature>
<dbReference type="AlphaFoldDB" id="A0A6M2DYX2"/>
<evidence type="ECO:0000313" key="2">
    <source>
        <dbReference type="EMBL" id="NOV51264.1"/>
    </source>
</evidence>
<accession>A0A6M2DYX2</accession>
<proteinExistence type="predicted"/>
<reference evidence="2" key="1">
    <citation type="submission" date="2020-03" db="EMBL/GenBank/DDBJ databases">
        <title>Transcriptomic Profiling of the Digestive Tract of the Rat Flea, Xenopsylla cheopis, Following Blood Feeding and Infection with Yersinia pestis.</title>
        <authorList>
            <person name="Bland D.M."/>
            <person name="Martens C.A."/>
            <person name="Virtaneva K."/>
            <person name="Kanakabandi K."/>
            <person name="Long D."/>
            <person name="Rosenke R."/>
            <person name="Saturday G.A."/>
            <person name="Hoyt F.H."/>
            <person name="Bruno D.P."/>
            <person name="Ribeiro J.M.C."/>
            <person name="Hinnebusch J."/>
        </authorList>
    </citation>
    <scope>NUCLEOTIDE SEQUENCE</scope>
</reference>
<evidence type="ECO:0000256" key="1">
    <source>
        <dbReference type="SAM" id="SignalP"/>
    </source>
</evidence>
<protein>
    <submittedName>
        <fullName evidence="2">Putative secreted protein</fullName>
    </submittedName>
</protein>
<name>A0A6M2DYX2_XENCH</name>
<keyword evidence="1" id="KW-0732">Signal</keyword>
<sequence length="276" mass="30433">MAIKLALILFAVALVQKVSCGGLTWQYHPTLASFMIKADDGDVRNTCSAGGQIKCLDCETAKMCIAIGSDYLEADLETCAPGKTCKSGKGCVDADQNDECPQPERPNADTFICETVGIFPDLYDCKTYHFCPPQVGNEDFSVVYQHSHTERMTIEAIKKQARVDRTKPTRISVQHKCDDGYAYDASTAMCSIKLDDDKKCPSSPSDLCKNVGDTKPLGIGSSYFYICHRLNFGTNNVLVPRVYRCPHNEIFSKGTCIPNDDEDDSNEVRLKNIAPL</sequence>
<organism evidence="2">
    <name type="scientific">Xenopsylla cheopis</name>
    <name type="common">Oriental rat flea</name>
    <name type="synonym">Pulex cheopis</name>
    <dbReference type="NCBI Taxonomy" id="163159"/>
    <lineage>
        <taxon>Eukaryota</taxon>
        <taxon>Metazoa</taxon>
        <taxon>Ecdysozoa</taxon>
        <taxon>Arthropoda</taxon>
        <taxon>Hexapoda</taxon>
        <taxon>Insecta</taxon>
        <taxon>Pterygota</taxon>
        <taxon>Neoptera</taxon>
        <taxon>Endopterygota</taxon>
        <taxon>Siphonaptera</taxon>
        <taxon>Pulicidae</taxon>
        <taxon>Xenopsyllinae</taxon>
        <taxon>Xenopsylla</taxon>
    </lineage>
</organism>
<dbReference type="EMBL" id="GIIL01007538">
    <property type="protein sequence ID" value="NOV51264.1"/>
    <property type="molecule type" value="Transcribed_RNA"/>
</dbReference>
<feature type="chain" id="PRO_5026832913" evidence="1">
    <location>
        <begin position="21"/>
        <end position="276"/>
    </location>
</feature>